<accession>A0AAV9JNW6</accession>
<protein>
    <submittedName>
        <fullName evidence="3">Uncharacterized protein</fullName>
    </submittedName>
</protein>
<feature type="transmembrane region" description="Helical" evidence="2">
    <location>
        <begin position="109"/>
        <end position="130"/>
    </location>
</feature>
<proteinExistence type="predicted"/>
<keyword evidence="2" id="KW-1133">Transmembrane helix</keyword>
<keyword evidence="2" id="KW-0812">Transmembrane</keyword>
<feature type="region of interest" description="Disordered" evidence="1">
    <location>
        <begin position="249"/>
        <end position="302"/>
    </location>
</feature>
<sequence length="302" mass="33935">MARLPRISITHGWRLPKLVIALMVVEFFMTVGCLTLYGIADPDTYRTRLWQNGYDKGFNSAPSEILYSYANYRPIHVPMIWSSALVQFNIVIAVFSMFVLLVKTTMYILHTWIPLISVFVHILEVSLYAVSVKHQTTPDMSDSDHPSPGLPWYLSKGCKYAESGNYGFCMQARAAFAVTCVMVALFSSYLILSIWSLFPTKAELAEREADRTDPDIEMKKVVMDSPESEMSQEDKWERNRQIFLNLPKTPNTAGFGANNPTTPRTVAFTQLNGGPGPSRQQGPAGGLKFREQYADGKVPDGR</sequence>
<feature type="compositionally biased region" description="Basic and acidic residues" evidence="1">
    <location>
        <begin position="288"/>
        <end position="302"/>
    </location>
</feature>
<gene>
    <name evidence="3" type="ORF">LTR36_001328</name>
</gene>
<feature type="transmembrane region" description="Helical" evidence="2">
    <location>
        <begin position="20"/>
        <end position="40"/>
    </location>
</feature>
<dbReference type="EMBL" id="JAVFHQ010000012">
    <property type="protein sequence ID" value="KAK4547107.1"/>
    <property type="molecule type" value="Genomic_DNA"/>
</dbReference>
<evidence type="ECO:0000256" key="1">
    <source>
        <dbReference type="SAM" id="MobiDB-lite"/>
    </source>
</evidence>
<dbReference type="Proteomes" id="UP001324427">
    <property type="component" value="Unassembled WGS sequence"/>
</dbReference>
<reference evidence="3 4" key="1">
    <citation type="submission" date="2021-11" db="EMBL/GenBank/DDBJ databases">
        <title>Black yeast isolated from Biological Soil Crust.</title>
        <authorList>
            <person name="Kurbessoian T."/>
        </authorList>
    </citation>
    <scope>NUCLEOTIDE SEQUENCE [LARGE SCALE GENOMIC DNA]</scope>
    <source>
        <strain evidence="3 4">CCFEE 5522</strain>
    </source>
</reference>
<keyword evidence="2" id="KW-0472">Membrane</keyword>
<evidence type="ECO:0000313" key="4">
    <source>
        <dbReference type="Proteomes" id="UP001324427"/>
    </source>
</evidence>
<comment type="caution">
    <text evidence="3">The sequence shown here is derived from an EMBL/GenBank/DDBJ whole genome shotgun (WGS) entry which is preliminary data.</text>
</comment>
<feature type="transmembrane region" description="Helical" evidence="2">
    <location>
        <begin position="174"/>
        <end position="198"/>
    </location>
</feature>
<evidence type="ECO:0000313" key="3">
    <source>
        <dbReference type="EMBL" id="KAK4547107.1"/>
    </source>
</evidence>
<evidence type="ECO:0000256" key="2">
    <source>
        <dbReference type="SAM" id="Phobius"/>
    </source>
</evidence>
<feature type="transmembrane region" description="Helical" evidence="2">
    <location>
        <begin position="79"/>
        <end position="102"/>
    </location>
</feature>
<feature type="compositionally biased region" description="Polar residues" evidence="1">
    <location>
        <begin position="249"/>
        <end position="272"/>
    </location>
</feature>
<organism evidence="3 4">
    <name type="scientific">Oleoguttula mirabilis</name>
    <dbReference type="NCBI Taxonomy" id="1507867"/>
    <lineage>
        <taxon>Eukaryota</taxon>
        <taxon>Fungi</taxon>
        <taxon>Dikarya</taxon>
        <taxon>Ascomycota</taxon>
        <taxon>Pezizomycotina</taxon>
        <taxon>Dothideomycetes</taxon>
        <taxon>Dothideomycetidae</taxon>
        <taxon>Mycosphaerellales</taxon>
        <taxon>Teratosphaeriaceae</taxon>
        <taxon>Oleoguttula</taxon>
    </lineage>
</organism>
<name>A0AAV9JNW6_9PEZI</name>
<keyword evidence="4" id="KW-1185">Reference proteome</keyword>
<dbReference type="AlphaFoldDB" id="A0AAV9JNW6"/>